<feature type="transmembrane region" description="Helical" evidence="1">
    <location>
        <begin position="34"/>
        <end position="53"/>
    </location>
</feature>
<feature type="transmembrane region" description="Helical" evidence="1">
    <location>
        <begin position="6"/>
        <end position="27"/>
    </location>
</feature>
<dbReference type="EMBL" id="UINC01049272">
    <property type="protein sequence ID" value="SVB60849.1"/>
    <property type="molecule type" value="Genomic_DNA"/>
</dbReference>
<dbReference type="InterPro" id="IPR021218">
    <property type="entry name" value="DUF2784"/>
</dbReference>
<reference evidence="2" key="1">
    <citation type="submission" date="2018-05" db="EMBL/GenBank/DDBJ databases">
        <authorList>
            <person name="Lanie J.A."/>
            <person name="Ng W.-L."/>
            <person name="Kazmierczak K.M."/>
            <person name="Andrzejewski T.M."/>
            <person name="Davidsen T.M."/>
            <person name="Wayne K.J."/>
            <person name="Tettelin H."/>
            <person name="Glass J.I."/>
            <person name="Rusch D."/>
            <person name="Podicherti R."/>
            <person name="Tsui H.-C.T."/>
            <person name="Winkler M.E."/>
        </authorList>
    </citation>
    <scope>NUCLEOTIDE SEQUENCE</scope>
</reference>
<dbReference type="Pfam" id="PF10861">
    <property type="entry name" value="DUF2784"/>
    <property type="match status" value="1"/>
</dbReference>
<protein>
    <recommendedName>
        <fullName evidence="3">DUF2784 domain-containing protein</fullName>
    </recommendedName>
</protein>
<evidence type="ECO:0008006" key="3">
    <source>
        <dbReference type="Google" id="ProtNLM"/>
    </source>
</evidence>
<feature type="transmembrane region" description="Helical" evidence="1">
    <location>
        <begin position="98"/>
        <end position="116"/>
    </location>
</feature>
<keyword evidence="1" id="KW-1133">Transmembrane helix</keyword>
<evidence type="ECO:0000256" key="1">
    <source>
        <dbReference type="SAM" id="Phobius"/>
    </source>
</evidence>
<organism evidence="2">
    <name type="scientific">marine metagenome</name>
    <dbReference type="NCBI Taxonomy" id="408172"/>
    <lineage>
        <taxon>unclassified sequences</taxon>
        <taxon>metagenomes</taxon>
        <taxon>ecological metagenomes</taxon>
    </lineage>
</organism>
<accession>A0A382FDU8</accession>
<keyword evidence="1" id="KW-0472">Membrane</keyword>
<proteinExistence type="predicted"/>
<name>A0A382FDU8_9ZZZZ</name>
<evidence type="ECO:0000313" key="2">
    <source>
        <dbReference type="EMBL" id="SVB60849.1"/>
    </source>
</evidence>
<gene>
    <name evidence="2" type="ORF">METZ01_LOCUS213703</name>
</gene>
<keyword evidence="1" id="KW-0812">Transmembrane</keyword>
<dbReference type="AlphaFoldDB" id="A0A382FDU8"/>
<sequence length="128" mass="14622">MLQLLNIIIGVIHVLLIVACLIGWIFPRTRKAHLILMGVVLGCWFLLGLKYGIGYCPLTDWHWQVKTKLGEESLPNSFIKYLWDHIFTSPISPKAVDILTFGAFFVSLVPAIYLHWTDKAEQKLADKE</sequence>